<feature type="domain" description="AAA+ ATPase" evidence="3">
    <location>
        <begin position="481"/>
        <end position="611"/>
    </location>
</feature>
<dbReference type="GO" id="GO:0005524">
    <property type="term" value="F:ATP binding"/>
    <property type="evidence" value="ECO:0007669"/>
    <property type="project" value="UniProtKB-KW"/>
</dbReference>
<dbReference type="InterPro" id="IPR027417">
    <property type="entry name" value="P-loop_NTPase"/>
</dbReference>
<dbReference type="Pfam" id="PF00004">
    <property type="entry name" value="AAA"/>
    <property type="match status" value="2"/>
</dbReference>
<gene>
    <name evidence="4" type="ORF">B1806_03185</name>
</gene>
<evidence type="ECO:0000313" key="5">
    <source>
        <dbReference type="Proteomes" id="UP000307749"/>
    </source>
</evidence>
<dbReference type="EMBL" id="MWQO01000011">
    <property type="protein sequence ID" value="THD11543.1"/>
    <property type="molecule type" value="Genomic_DNA"/>
</dbReference>
<evidence type="ECO:0000313" key="4">
    <source>
        <dbReference type="EMBL" id="THD11543.1"/>
    </source>
</evidence>
<dbReference type="InterPro" id="IPR050168">
    <property type="entry name" value="AAA_ATPase_domain"/>
</dbReference>
<dbReference type="InterPro" id="IPR003593">
    <property type="entry name" value="AAA+_ATPase"/>
</dbReference>
<dbReference type="PANTHER" id="PTHR23077:SF171">
    <property type="entry name" value="NUCLEAR VALOSIN-CONTAINING PROTEIN-LIKE"/>
    <property type="match status" value="1"/>
</dbReference>
<keyword evidence="5" id="KW-1185">Reference proteome</keyword>
<feature type="domain" description="AAA+ ATPase" evidence="3">
    <location>
        <begin position="241"/>
        <end position="372"/>
    </location>
</feature>
<reference evidence="4 5" key="1">
    <citation type="submission" date="2017-02" db="EMBL/GenBank/DDBJ databases">
        <title>Whole genome sequencing of Metallibacterium scheffleri DSM 24874 (T).</title>
        <authorList>
            <person name="Kumar S."/>
            <person name="Patil P."/>
            <person name="Patil P.B."/>
        </authorList>
    </citation>
    <scope>NUCLEOTIDE SEQUENCE [LARGE SCALE GENOMIC DNA]</scope>
    <source>
        <strain evidence="4 5">DSM 24874</strain>
    </source>
</reference>
<name>A0A4S3KR50_9GAMM</name>
<evidence type="ECO:0000256" key="1">
    <source>
        <dbReference type="ARBA" id="ARBA00022741"/>
    </source>
</evidence>
<sequence>MPPLWGEALWGTLPKLWACRACLMLGVEGLPRTQHKRDEEPARPQMPSNLRRFLGIDIEDDVDAQLDAAANLATQLTARPAHGGVLLDNLQILGRPLGLERDALHLLLLRIVFRLEPALAPALAPLLLDCLDPIFNTRLDGILGLPNGRAEQLLARDGALARSGLLTRQFGIGGPLEARLHIPQGLLGALLQPMPSAHAAVERLVFRAPPTLLRLADFSHLAEPIELILMRLRCGLQKRAASINVLLHGVPGTGKTELAGLLAQTLAVPLFAIQARDHRHENPLSPESRLLEYRFAQGILRVAGPALLLLDETEDLFPQAWDRRDDQPSKALLNETLEQNPVPALWLTNRVDRIDTAFLRRFDVILEVTPPDRRHKVKVLREHLPASATIDPAWLARAVAPRELAPGVLARIGRTLADSDAGDPGNLQQSVDLLRRQYVRAAQGKDLPPLAPTSARVPFATEALQCDAPVEQLLVRLRAKPAGRLLFHGPPGTGKTALAHHLAEQIGRELLVKRASDLLAPYVGQTEANLAAMFRDAGRDGDVLLLDEADSFLGERNGQHARWETTQTNELLTQMEAFDGLFICTTNRLEYLDPAVLRRFDLKVGFAALMPVQRLHLIRQAAVTLGIPWSAQAEAAAQRAQSQLSGLTPGDLTAALRHLQLTTAAPTLADLLAALAMECRYKAPPARRIGFVV</sequence>
<dbReference type="GO" id="GO:0016887">
    <property type="term" value="F:ATP hydrolysis activity"/>
    <property type="evidence" value="ECO:0007669"/>
    <property type="project" value="InterPro"/>
</dbReference>
<dbReference type="SMART" id="SM00382">
    <property type="entry name" value="AAA"/>
    <property type="match status" value="2"/>
</dbReference>
<dbReference type="PANTHER" id="PTHR23077">
    <property type="entry name" value="AAA-FAMILY ATPASE"/>
    <property type="match status" value="1"/>
</dbReference>
<keyword evidence="2" id="KW-0067">ATP-binding</keyword>
<organism evidence="4 5">
    <name type="scientific">Metallibacterium scheffleri</name>
    <dbReference type="NCBI Taxonomy" id="993689"/>
    <lineage>
        <taxon>Bacteria</taxon>
        <taxon>Pseudomonadati</taxon>
        <taxon>Pseudomonadota</taxon>
        <taxon>Gammaproteobacteria</taxon>
        <taxon>Lysobacterales</taxon>
        <taxon>Rhodanobacteraceae</taxon>
        <taxon>Metallibacterium</taxon>
    </lineage>
</organism>
<evidence type="ECO:0000259" key="3">
    <source>
        <dbReference type="SMART" id="SM00382"/>
    </source>
</evidence>
<dbReference type="Proteomes" id="UP000307749">
    <property type="component" value="Unassembled WGS sequence"/>
</dbReference>
<protein>
    <recommendedName>
        <fullName evidence="3">AAA+ ATPase domain-containing protein</fullName>
    </recommendedName>
</protein>
<dbReference type="SUPFAM" id="SSF52540">
    <property type="entry name" value="P-loop containing nucleoside triphosphate hydrolases"/>
    <property type="match status" value="2"/>
</dbReference>
<dbReference type="Gene3D" id="3.40.50.300">
    <property type="entry name" value="P-loop containing nucleotide triphosphate hydrolases"/>
    <property type="match status" value="2"/>
</dbReference>
<accession>A0A4S3KR50</accession>
<dbReference type="CDD" id="cd19481">
    <property type="entry name" value="RecA-like_protease"/>
    <property type="match status" value="1"/>
</dbReference>
<dbReference type="STRING" id="993689.GCA_002077135_01114"/>
<keyword evidence="1" id="KW-0547">Nucleotide-binding</keyword>
<evidence type="ECO:0000256" key="2">
    <source>
        <dbReference type="ARBA" id="ARBA00022840"/>
    </source>
</evidence>
<comment type="caution">
    <text evidence="4">The sequence shown here is derived from an EMBL/GenBank/DDBJ whole genome shotgun (WGS) entry which is preliminary data.</text>
</comment>
<dbReference type="InterPro" id="IPR003959">
    <property type="entry name" value="ATPase_AAA_core"/>
</dbReference>
<dbReference type="AlphaFoldDB" id="A0A4S3KR50"/>
<proteinExistence type="predicted"/>